<evidence type="ECO:0000259" key="4">
    <source>
        <dbReference type="Pfam" id="PF22725"/>
    </source>
</evidence>
<evidence type="ECO:0000256" key="2">
    <source>
        <dbReference type="SAM" id="SignalP"/>
    </source>
</evidence>
<dbReference type="EMBL" id="CP036287">
    <property type="protein sequence ID" value="QDU65334.1"/>
    <property type="molecule type" value="Genomic_DNA"/>
</dbReference>
<dbReference type="InterPro" id="IPR050463">
    <property type="entry name" value="Gfo/Idh/MocA_oxidrdct_glycsds"/>
</dbReference>
<proteinExistence type="predicted"/>
<evidence type="ECO:0000313" key="6">
    <source>
        <dbReference type="Proteomes" id="UP000316921"/>
    </source>
</evidence>
<dbReference type="AlphaFoldDB" id="A0A518BEC0"/>
<name>A0A518BEC0_9BACT</name>
<accession>A0A518BEC0</accession>
<feature type="domain" description="GFO/IDH/MocA-like oxidoreductase" evidence="4">
    <location>
        <begin position="168"/>
        <end position="295"/>
    </location>
</feature>
<dbReference type="KEGG" id="pbap:Pla133_03990"/>
<dbReference type="PANTHER" id="PTHR43818:SF11">
    <property type="entry name" value="BCDNA.GH03377"/>
    <property type="match status" value="1"/>
</dbReference>
<dbReference type="PANTHER" id="PTHR43818">
    <property type="entry name" value="BCDNA.GH03377"/>
    <property type="match status" value="1"/>
</dbReference>
<feature type="domain" description="Gfo/Idh/MocA-like oxidoreductase N-terminal" evidence="3">
    <location>
        <begin position="37"/>
        <end position="158"/>
    </location>
</feature>
<dbReference type="Proteomes" id="UP000316921">
    <property type="component" value="Chromosome"/>
</dbReference>
<feature type="chain" id="PRO_5022165292" evidence="2">
    <location>
        <begin position="22"/>
        <end position="368"/>
    </location>
</feature>
<organism evidence="5 6">
    <name type="scientific">Engelhardtia mirabilis</name>
    <dbReference type="NCBI Taxonomy" id="2528011"/>
    <lineage>
        <taxon>Bacteria</taxon>
        <taxon>Pseudomonadati</taxon>
        <taxon>Planctomycetota</taxon>
        <taxon>Planctomycetia</taxon>
        <taxon>Planctomycetia incertae sedis</taxon>
        <taxon>Engelhardtia</taxon>
    </lineage>
</organism>
<dbReference type="SUPFAM" id="SSF51735">
    <property type="entry name" value="NAD(P)-binding Rossmann-fold domains"/>
    <property type="match status" value="1"/>
</dbReference>
<evidence type="ECO:0000256" key="1">
    <source>
        <dbReference type="ARBA" id="ARBA00023002"/>
    </source>
</evidence>
<dbReference type="GO" id="GO:0000166">
    <property type="term" value="F:nucleotide binding"/>
    <property type="evidence" value="ECO:0007669"/>
    <property type="project" value="InterPro"/>
</dbReference>
<dbReference type="InterPro" id="IPR000683">
    <property type="entry name" value="Gfo/Idh/MocA-like_OxRdtase_N"/>
</dbReference>
<keyword evidence="1 5" id="KW-0560">Oxidoreductase</keyword>
<evidence type="ECO:0000259" key="3">
    <source>
        <dbReference type="Pfam" id="PF01408"/>
    </source>
</evidence>
<keyword evidence="6" id="KW-1185">Reference proteome</keyword>
<dbReference type="GO" id="GO:0016491">
    <property type="term" value="F:oxidoreductase activity"/>
    <property type="evidence" value="ECO:0007669"/>
    <property type="project" value="UniProtKB-KW"/>
</dbReference>
<keyword evidence="2" id="KW-0732">Signal</keyword>
<dbReference type="InterPro" id="IPR055170">
    <property type="entry name" value="GFO_IDH_MocA-like_dom"/>
</dbReference>
<feature type="signal peptide" evidence="2">
    <location>
        <begin position="1"/>
        <end position="21"/>
    </location>
</feature>
<dbReference type="InterPro" id="IPR036291">
    <property type="entry name" value="NAD(P)-bd_dom_sf"/>
</dbReference>
<dbReference type="SUPFAM" id="SSF55347">
    <property type="entry name" value="Glyceraldehyde-3-phosphate dehydrogenase-like, C-terminal domain"/>
    <property type="match status" value="1"/>
</dbReference>
<dbReference type="Gene3D" id="3.30.360.10">
    <property type="entry name" value="Dihydrodipicolinate Reductase, domain 2"/>
    <property type="match status" value="1"/>
</dbReference>
<sequence precursor="true">MGSRAFALAILALLAPSAARDQTLETPMVDPESDAPLRIAVVGLVHQHAEGLLWNAARRDDLELVGVVEPDRELFSRLASKYGLGDELRFDDTATMLDAVQPEAVSVMTSIADHLPVIEVCAPRGVHALVEKPLAFDAAAAARMAELATEHGVQVLTNFETSWYPSLRTAAALVRDGSFAPLRRMVFRHGHRGPREIGCYEEFLAWLCDPEQNGGGALVDFGCYGAALATWLMDGERPLSVTATASTLKPEIYPDVDDDATIVLRYPTATAVIGASWAWTHDNKEMDLHSETGSLHAGKWNSLARRAPDGELEQVTPTPLPAAWADEWTYLRHVVRGECEVDPLSSIDLNVIVAEILDEARRQVASGR</sequence>
<reference evidence="5 6" key="1">
    <citation type="submission" date="2019-02" db="EMBL/GenBank/DDBJ databases">
        <title>Deep-cultivation of Planctomycetes and their phenomic and genomic characterization uncovers novel biology.</title>
        <authorList>
            <person name="Wiegand S."/>
            <person name="Jogler M."/>
            <person name="Boedeker C."/>
            <person name="Pinto D."/>
            <person name="Vollmers J."/>
            <person name="Rivas-Marin E."/>
            <person name="Kohn T."/>
            <person name="Peeters S.H."/>
            <person name="Heuer A."/>
            <person name="Rast P."/>
            <person name="Oberbeckmann S."/>
            <person name="Bunk B."/>
            <person name="Jeske O."/>
            <person name="Meyerdierks A."/>
            <person name="Storesund J.E."/>
            <person name="Kallscheuer N."/>
            <person name="Luecker S."/>
            <person name="Lage O.M."/>
            <person name="Pohl T."/>
            <person name="Merkel B.J."/>
            <person name="Hornburger P."/>
            <person name="Mueller R.-W."/>
            <person name="Bruemmer F."/>
            <person name="Labrenz M."/>
            <person name="Spormann A.M."/>
            <person name="Op den Camp H."/>
            <person name="Overmann J."/>
            <person name="Amann R."/>
            <person name="Jetten M.S.M."/>
            <person name="Mascher T."/>
            <person name="Medema M.H."/>
            <person name="Devos D.P."/>
            <person name="Kaster A.-K."/>
            <person name="Ovreas L."/>
            <person name="Rohde M."/>
            <person name="Galperin M.Y."/>
            <person name="Jogler C."/>
        </authorList>
    </citation>
    <scope>NUCLEOTIDE SEQUENCE [LARGE SCALE GENOMIC DNA]</scope>
    <source>
        <strain evidence="5 6">Pla133</strain>
    </source>
</reference>
<gene>
    <name evidence="5" type="primary">ycjS</name>
    <name evidence="5" type="ORF">Pla133_03990</name>
</gene>
<dbReference type="EC" id="1.-.-.-" evidence="5"/>
<dbReference type="Gene3D" id="3.40.50.720">
    <property type="entry name" value="NAD(P)-binding Rossmann-like Domain"/>
    <property type="match status" value="1"/>
</dbReference>
<dbReference type="Pfam" id="PF22725">
    <property type="entry name" value="GFO_IDH_MocA_C3"/>
    <property type="match status" value="1"/>
</dbReference>
<dbReference type="Pfam" id="PF01408">
    <property type="entry name" value="GFO_IDH_MocA"/>
    <property type="match status" value="1"/>
</dbReference>
<evidence type="ECO:0000313" key="5">
    <source>
        <dbReference type="EMBL" id="QDU65334.1"/>
    </source>
</evidence>
<protein>
    <submittedName>
        <fullName evidence="5">Putative oxidoreductase YcjS</fullName>
        <ecNumber evidence="5">1.-.-.-</ecNumber>
    </submittedName>
</protein>